<comment type="caution">
    <text evidence="3">The sequence shown here is derived from an EMBL/GenBank/DDBJ whole genome shotgun (WGS) entry which is preliminary data.</text>
</comment>
<evidence type="ECO:0000256" key="1">
    <source>
        <dbReference type="SAM" id="MobiDB-lite"/>
    </source>
</evidence>
<dbReference type="PANTHER" id="PTHR35335:SF1">
    <property type="entry name" value="UPF0716 PROTEIN FXSA"/>
    <property type="match status" value="1"/>
</dbReference>
<sequence>MPILVFISLFTLLDFVVLFSIGSQIGLLTTLLLVLGTGFAGLHLIRKEGVSTFARARQRMQAGEIPSSELMTGAALIFGGALLMAPGFLSDALGLACLIPSARQLMFKALTWLGLKKIAGQQPGPNGSTARPHEHSEQFGSADEGSRNSAYKGSHNDSHKSSQSSQQDGPIEGDFISRDEPSRRR</sequence>
<accession>A0ABS9S2X0</accession>
<feature type="transmembrane region" description="Helical" evidence="2">
    <location>
        <begin position="67"/>
        <end position="89"/>
    </location>
</feature>
<dbReference type="NCBIfam" id="NF008528">
    <property type="entry name" value="PRK11463.1-2"/>
    <property type="match status" value="1"/>
</dbReference>
<dbReference type="InterPro" id="IPR007313">
    <property type="entry name" value="FxsA"/>
</dbReference>
<evidence type="ECO:0000313" key="3">
    <source>
        <dbReference type="EMBL" id="MCH4810465.1"/>
    </source>
</evidence>
<name>A0ABS9S2X0_9GAMM</name>
<dbReference type="RefSeq" id="WP_240716741.1">
    <property type="nucleotide sequence ID" value="NZ_JAKVTW010000001.1"/>
</dbReference>
<reference evidence="3 4" key="1">
    <citation type="submission" date="2022-03" db="EMBL/GenBank/DDBJ databases">
        <title>Genomic signatures underlying metal tolerance in selected Arctic bacterial isolates.</title>
        <authorList>
            <person name="Thomas F.A."/>
            <person name="Venkatachalam S."/>
            <person name="Krishnan K.P."/>
        </authorList>
    </citation>
    <scope>NUCLEOTIDE SEQUENCE [LARGE SCALE GENOMIC DNA]</scope>
    <source>
        <strain evidence="3 4">HM116</strain>
    </source>
</reference>
<keyword evidence="4" id="KW-1185">Reference proteome</keyword>
<feature type="compositionally biased region" description="Basic and acidic residues" evidence="1">
    <location>
        <begin position="175"/>
        <end position="185"/>
    </location>
</feature>
<evidence type="ECO:0000256" key="2">
    <source>
        <dbReference type="SAM" id="Phobius"/>
    </source>
</evidence>
<feature type="region of interest" description="Disordered" evidence="1">
    <location>
        <begin position="121"/>
        <end position="185"/>
    </location>
</feature>
<feature type="transmembrane region" description="Helical" evidence="2">
    <location>
        <begin position="28"/>
        <end position="46"/>
    </location>
</feature>
<dbReference type="EMBL" id="JAKVTW010000001">
    <property type="protein sequence ID" value="MCH4810465.1"/>
    <property type="molecule type" value="Genomic_DNA"/>
</dbReference>
<keyword evidence="2" id="KW-0472">Membrane</keyword>
<dbReference type="Pfam" id="PF04186">
    <property type="entry name" value="FxsA"/>
    <property type="match status" value="1"/>
</dbReference>
<keyword evidence="2" id="KW-0812">Transmembrane</keyword>
<gene>
    <name evidence="3" type="ORF">MLE19_03880</name>
</gene>
<organism evidence="3 4">
    <name type="scientific">Vreelandella neptunia</name>
    <dbReference type="NCBI Taxonomy" id="115551"/>
    <lineage>
        <taxon>Bacteria</taxon>
        <taxon>Pseudomonadati</taxon>
        <taxon>Pseudomonadota</taxon>
        <taxon>Gammaproteobacteria</taxon>
        <taxon>Oceanospirillales</taxon>
        <taxon>Halomonadaceae</taxon>
        <taxon>Vreelandella</taxon>
    </lineage>
</organism>
<proteinExistence type="predicted"/>
<keyword evidence="2" id="KW-1133">Transmembrane helix</keyword>
<dbReference type="Proteomes" id="UP001320609">
    <property type="component" value="Unassembled WGS sequence"/>
</dbReference>
<dbReference type="PANTHER" id="PTHR35335">
    <property type="entry name" value="UPF0716 PROTEIN FXSA"/>
    <property type="match status" value="1"/>
</dbReference>
<protein>
    <submittedName>
        <fullName evidence="3">FxsA family protein</fullName>
    </submittedName>
</protein>
<evidence type="ECO:0000313" key="4">
    <source>
        <dbReference type="Proteomes" id="UP001320609"/>
    </source>
</evidence>